<keyword evidence="10 17" id="KW-0100">Branched-chain amino acid biosynthesis</keyword>
<evidence type="ECO:0000256" key="10">
    <source>
        <dbReference type="ARBA" id="ARBA00023304"/>
    </source>
</evidence>
<accession>M7NN41</accession>
<evidence type="ECO:0000256" key="8">
    <source>
        <dbReference type="ARBA" id="ARBA00022679"/>
    </source>
</evidence>
<dbReference type="InterPro" id="IPR036038">
    <property type="entry name" value="Aminotransferase-like"/>
</dbReference>
<evidence type="ECO:0000256" key="1">
    <source>
        <dbReference type="ARBA" id="ARBA00001933"/>
    </source>
</evidence>
<comment type="cofactor">
    <cofactor evidence="1 16">
        <name>pyridoxal 5'-phosphate</name>
        <dbReference type="ChEBI" id="CHEBI:597326"/>
    </cofactor>
</comment>
<evidence type="ECO:0000256" key="11">
    <source>
        <dbReference type="ARBA" id="ARBA00048212"/>
    </source>
</evidence>
<gene>
    <name evidence="18" type="ORF">ADIAG_01049</name>
</gene>
<evidence type="ECO:0000313" key="19">
    <source>
        <dbReference type="Proteomes" id="UP000012015"/>
    </source>
</evidence>
<dbReference type="EMBL" id="AOCK01000002">
    <property type="protein sequence ID" value="EMQ99943.1"/>
    <property type="molecule type" value="Genomic_DNA"/>
</dbReference>
<keyword evidence="6 17" id="KW-0032">Aminotransferase</keyword>
<keyword evidence="8 17" id="KW-0808">Transferase</keyword>
<dbReference type="InterPro" id="IPR005786">
    <property type="entry name" value="B_amino_transII"/>
</dbReference>
<dbReference type="STRING" id="1276920.ADIAG_01049"/>
<evidence type="ECO:0000256" key="12">
    <source>
        <dbReference type="ARBA" id="ARBA00048798"/>
    </source>
</evidence>
<dbReference type="PATRIC" id="fig|1276920.7.peg.1049"/>
<dbReference type="Gene3D" id="3.30.470.10">
    <property type="match status" value="1"/>
</dbReference>
<dbReference type="AlphaFoldDB" id="M7NN41"/>
<evidence type="ECO:0000256" key="9">
    <source>
        <dbReference type="ARBA" id="ARBA00022898"/>
    </source>
</evidence>
<evidence type="ECO:0000256" key="16">
    <source>
        <dbReference type="RuleBase" id="RU004516"/>
    </source>
</evidence>
<keyword evidence="7 17" id="KW-0028">Amino-acid biosynthesis</keyword>
<keyword evidence="9 16" id="KW-0663">Pyridoxal phosphate</keyword>
<dbReference type="NCBIfam" id="TIGR01123">
    <property type="entry name" value="ilvE_II"/>
    <property type="match status" value="1"/>
</dbReference>
<dbReference type="PANTHER" id="PTHR11825">
    <property type="entry name" value="SUBGROUP IIII AMINOTRANSFERASE"/>
    <property type="match status" value="1"/>
</dbReference>
<dbReference type="GO" id="GO:0009098">
    <property type="term" value="P:L-leucine biosynthetic process"/>
    <property type="evidence" value="ECO:0007669"/>
    <property type="project" value="UniProtKB-UniPathway"/>
</dbReference>
<evidence type="ECO:0000256" key="4">
    <source>
        <dbReference type="ARBA" id="ARBA00005072"/>
    </source>
</evidence>
<dbReference type="UniPathway" id="UPA00047">
    <property type="reaction ID" value="UER00058"/>
</dbReference>
<dbReference type="PIRSF" id="PIRSF006468">
    <property type="entry name" value="BCAT1"/>
    <property type="match status" value="1"/>
</dbReference>
<evidence type="ECO:0000256" key="3">
    <source>
        <dbReference type="ARBA" id="ARBA00004931"/>
    </source>
</evidence>
<comment type="pathway">
    <text evidence="3">Amino-acid biosynthesis; L-valine biosynthesis; L-valine from pyruvate: step 4/4.</text>
</comment>
<comment type="catalytic activity">
    <reaction evidence="13 17">
        <text>L-leucine + 2-oxoglutarate = 4-methyl-2-oxopentanoate + L-glutamate</text>
        <dbReference type="Rhea" id="RHEA:18321"/>
        <dbReference type="ChEBI" id="CHEBI:16810"/>
        <dbReference type="ChEBI" id="CHEBI:17865"/>
        <dbReference type="ChEBI" id="CHEBI:29985"/>
        <dbReference type="ChEBI" id="CHEBI:57427"/>
        <dbReference type="EC" id="2.6.1.42"/>
    </reaction>
</comment>
<dbReference type="UniPathway" id="UPA00048">
    <property type="reaction ID" value="UER00073"/>
</dbReference>
<dbReference type="InterPro" id="IPR043132">
    <property type="entry name" value="BCAT-like_C"/>
</dbReference>
<dbReference type="InterPro" id="IPR001544">
    <property type="entry name" value="Aminotrans_IV"/>
</dbReference>
<organism evidence="18 19">
    <name type="scientific">Paeniglutamicibacter gangotriensis Lz1y</name>
    <dbReference type="NCBI Taxonomy" id="1276920"/>
    <lineage>
        <taxon>Bacteria</taxon>
        <taxon>Bacillati</taxon>
        <taxon>Actinomycetota</taxon>
        <taxon>Actinomycetes</taxon>
        <taxon>Micrococcales</taxon>
        <taxon>Micrococcaceae</taxon>
        <taxon>Paeniglutamicibacter</taxon>
    </lineage>
</organism>
<feature type="modified residue" description="N6-(pyridoxal phosphate)lysine" evidence="14">
    <location>
        <position position="245"/>
    </location>
</feature>
<dbReference type="InterPro" id="IPR033939">
    <property type="entry name" value="BCAT_family"/>
</dbReference>
<dbReference type="InterPro" id="IPR018300">
    <property type="entry name" value="Aminotrans_IV_CS"/>
</dbReference>
<evidence type="ECO:0000256" key="14">
    <source>
        <dbReference type="PIRSR" id="PIRSR006468-1"/>
    </source>
</evidence>
<comment type="pathway">
    <text evidence="2">Amino-acid biosynthesis; L-isoleucine biosynthesis; L-isoleucine from 2-oxobutanoate: step 4/4.</text>
</comment>
<evidence type="ECO:0000256" key="2">
    <source>
        <dbReference type="ARBA" id="ARBA00004824"/>
    </source>
</evidence>
<proteinExistence type="inferred from homology"/>
<comment type="catalytic activity">
    <reaction evidence="12 17">
        <text>L-isoleucine + 2-oxoglutarate = (S)-3-methyl-2-oxopentanoate + L-glutamate</text>
        <dbReference type="Rhea" id="RHEA:24801"/>
        <dbReference type="ChEBI" id="CHEBI:16810"/>
        <dbReference type="ChEBI" id="CHEBI:29985"/>
        <dbReference type="ChEBI" id="CHEBI:35146"/>
        <dbReference type="ChEBI" id="CHEBI:58045"/>
        <dbReference type="EC" id="2.6.1.42"/>
    </reaction>
</comment>
<comment type="catalytic activity">
    <reaction evidence="11 17">
        <text>L-valine + 2-oxoglutarate = 3-methyl-2-oxobutanoate + L-glutamate</text>
        <dbReference type="Rhea" id="RHEA:24813"/>
        <dbReference type="ChEBI" id="CHEBI:11851"/>
        <dbReference type="ChEBI" id="CHEBI:16810"/>
        <dbReference type="ChEBI" id="CHEBI:29985"/>
        <dbReference type="ChEBI" id="CHEBI:57762"/>
        <dbReference type="EC" id="2.6.1.42"/>
    </reaction>
</comment>
<name>M7NN41_9MICC</name>
<sequence>MQYWPRWLKLVRRFTEEPILRVAGPDGSATATPLSKRKSDDIMEFTEDLSTHRKSDQERADVLANPGFGDFFTDHTAVIDWATDAEGSRGTWSNARIEPYGPIAMDPAASVLHYGQEIFEGLKAYRHADGSVWTFRPHANAARLNRSAERLALPQLDEEVFVESLRRLVKTDVSWVPSGDGEALYLRPFMIATEAFLGVRAARQVSYRVIASPAGNYFGGELKPVGIWVSHNYARAGRGGTGAAKCGGNYAASLVAQLEAEENGCKQVLFLDPFNEEAVEELGGMNVFFVMKGGKLVTPRLTGTILEGITRSSIIQLARDRGLEVEERTITLGEWREGINNGDIEEVFACGTAAVITPIGVLKNGEEQIGDPDAPAGAVTMALRTELLGIQTGKIEDRHGWLEQLA</sequence>
<dbReference type="Proteomes" id="UP000012015">
    <property type="component" value="Unassembled WGS sequence"/>
</dbReference>
<comment type="caution">
    <text evidence="18">The sequence shown here is derived from an EMBL/GenBank/DDBJ whole genome shotgun (WGS) entry which is preliminary data.</text>
</comment>
<dbReference type="GO" id="GO:0009099">
    <property type="term" value="P:L-valine biosynthetic process"/>
    <property type="evidence" value="ECO:0007669"/>
    <property type="project" value="UniProtKB-UniPathway"/>
</dbReference>
<comment type="pathway">
    <text evidence="4">Amino-acid biosynthesis; L-leucine biosynthesis; L-leucine from 3-methyl-2-oxobutanoate: step 4/4.</text>
</comment>
<dbReference type="PROSITE" id="PS00770">
    <property type="entry name" value="AA_TRANSFER_CLASS_4"/>
    <property type="match status" value="1"/>
</dbReference>
<dbReference type="Gene3D" id="3.20.10.10">
    <property type="entry name" value="D-amino Acid Aminotransferase, subunit A, domain 2"/>
    <property type="match status" value="1"/>
</dbReference>
<reference evidence="18 19" key="1">
    <citation type="journal article" date="2013" name="Genome Announc.">
        <title>Draft Genome Sequence of Arthrobacter gangotriensis Strain Lz1yT, Isolated from a Penguin Rookery Soil Sample Collected in Antarctica, near the Indian Station Dakshin Gangotri.</title>
        <authorList>
            <person name="Shivaji S."/>
            <person name="Ara S."/>
            <person name="Bandi S."/>
            <person name="Singh A."/>
            <person name="Kumar Pinnaka A."/>
        </authorList>
    </citation>
    <scope>NUCLEOTIDE SEQUENCE [LARGE SCALE GENOMIC DNA]</scope>
    <source>
        <strain evidence="18 19">Lz1y</strain>
    </source>
</reference>
<evidence type="ECO:0000256" key="5">
    <source>
        <dbReference type="ARBA" id="ARBA00009320"/>
    </source>
</evidence>
<dbReference type="NCBIfam" id="NF009897">
    <property type="entry name" value="PRK13357.1"/>
    <property type="match status" value="1"/>
</dbReference>
<comment type="similarity">
    <text evidence="5 15">Belongs to the class-IV pyridoxal-phosphate-dependent aminotransferase family.</text>
</comment>
<evidence type="ECO:0000256" key="6">
    <source>
        <dbReference type="ARBA" id="ARBA00022576"/>
    </source>
</evidence>
<evidence type="ECO:0000256" key="17">
    <source>
        <dbReference type="RuleBase" id="RU004517"/>
    </source>
</evidence>
<dbReference type="Pfam" id="PF01063">
    <property type="entry name" value="Aminotran_4"/>
    <property type="match status" value="1"/>
</dbReference>
<dbReference type="CDD" id="cd01557">
    <property type="entry name" value="BCAT_beta_family"/>
    <property type="match status" value="1"/>
</dbReference>
<evidence type="ECO:0000313" key="18">
    <source>
        <dbReference type="EMBL" id="EMQ99943.1"/>
    </source>
</evidence>
<dbReference type="GO" id="GO:0009097">
    <property type="term" value="P:isoleucine biosynthetic process"/>
    <property type="evidence" value="ECO:0007669"/>
    <property type="project" value="UniProtKB-UniPathway"/>
</dbReference>
<dbReference type="UniPathway" id="UPA00049">
    <property type="reaction ID" value="UER00062"/>
</dbReference>
<dbReference type="EC" id="2.6.1.42" evidence="17"/>
<dbReference type="GO" id="GO:0052656">
    <property type="term" value="F:L-isoleucine-2-oxoglutarate transaminase activity"/>
    <property type="evidence" value="ECO:0007669"/>
    <property type="project" value="RHEA"/>
</dbReference>
<evidence type="ECO:0000256" key="15">
    <source>
        <dbReference type="RuleBase" id="RU004106"/>
    </source>
</evidence>
<dbReference type="GO" id="GO:0052654">
    <property type="term" value="F:L-leucine-2-oxoglutarate transaminase activity"/>
    <property type="evidence" value="ECO:0007669"/>
    <property type="project" value="RHEA"/>
</dbReference>
<protein>
    <recommendedName>
        <fullName evidence="17">Branched-chain-amino-acid aminotransferase</fullName>
        <ecNumber evidence="17">2.6.1.42</ecNumber>
    </recommendedName>
</protein>
<dbReference type="PANTHER" id="PTHR11825:SF44">
    <property type="entry name" value="BRANCHED-CHAIN-AMINO-ACID AMINOTRANSFERASE"/>
    <property type="match status" value="1"/>
</dbReference>
<dbReference type="InterPro" id="IPR043131">
    <property type="entry name" value="BCAT-like_N"/>
</dbReference>
<dbReference type="GO" id="GO:0052655">
    <property type="term" value="F:L-valine-2-oxoglutarate transaminase activity"/>
    <property type="evidence" value="ECO:0007669"/>
    <property type="project" value="RHEA"/>
</dbReference>
<dbReference type="eggNOG" id="COG0115">
    <property type="taxonomic scope" value="Bacteria"/>
</dbReference>
<evidence type="ECO:0000256" key="7">
    <source>
        <dbReference type="ARBA" id="ARBA00022605"/>
    </source>
</evidence>
<dbReference type="SUPFAM" id="SSF56752">
    <property type="entry name" value="D-aminoacid aminotransferase-like PLP-dependent enzymes"/>
    <property type="match status" value="1"/>
</dbReference>
<evidence type="ECO:0000256" key="13">
    <source>
        <dbReference type="ARBA" id="ARBA00049229"/>
    </source>
</evidence>
<keyword evidence="19" id="KW-1185">Reference proteome</keyword>